<protein>
    <submittedName>
        <fullName evidence="6">Diguanylate cyclase/phosphodiesterase with PAS/PAC sensor(S)</fullName>
    </submittedName>
</protein>
<dbReference type="InterPro" id="IPR000160">
    <property type="entry name" value="GGDEF_dom"/>
</dbReference>
<dbReference type="InterPro" id="IPR001633">
    <property type="entry name" value="EAL_dom"/>
</dbReference>
<feature type="domain" description="EAL" evidence="4">
    <location>
        <begin position="731"/>
        <end position="985"/>
    </location>
</feature>
<dbReference type="Gene3D" id="3.20.20.450">
    <property type="entry name" value="EAL domain"/>
    <property type="match status" value="1"/>
</dbReference>
<dbReference type="PANTHER" id="PTHR44757:SF2">
    <property type="entry name" value="BIOFILM ARCHITECTURE MAINTENANCE PROTEIN MBAA"/>
    <property type="match status" value="1"/>
</dbReference>
<dbReference type="SMART" id="SM00086">
    <property type="entry name" value="PAC"/>
    <property type="match status" value="1"/>
</dbReference>
<dbReference type="SUPFAM" id="SSF141868">
    <property type="entry name" value="EAL domain-like"/>
    <property type="match status" value="1"/>
</dbReference>
<dbReference type="InterPro" id="IPR000700">
    <property type="entry name" value="PAS-assoc_C"/>
</dbReference>
<feature type="transmembrane region" description="Helical" evidence="1">
    <location>
        <begin position="279"/>
        <end position="300"/>
    </location>
</feature>
<feature type="domain" description="PAS" evidence="2">
    <location>
        <begin position="432"/>
        <end position="478"/>
    </location>
</feature>
<dbReference type="Gene3D" id="3.30.450.20">
    <property type="entry name" value="PAS domain"/>
    <property type="match status" value="2"/>
</dbReference>
<dbReference type="Pfam" id="PF09084">
    <property type="entry name" value="NMT1"/>
    <property type="match status" value="1"/>
</dbReference>
<dbReference type="CDD" id="cd01948">
    <property type="entry name" value="EAL"/>
    <property type="match status" value="1"/>
</dbReference>
<dbReference type="NCBIfam" id="TIGR00229">
    <property type="entry name" value="sensory_box"/>
    <property type="match status" value="2"/>
</dbReference>
<dbReference type="InterPro" id="IPR000014">
    <property type="entry name" value="PAS"/>
</dbReference>
<dbReference type="KEGG" id="dfl:DFE_0304"/>
<dbReference type="SMART" id="SM00052">
    <property type="entry name" value="EAL"/>
    <property type="match status" value="1"/>
</dbReference>
<dbReference type="FunFam" id="3.20.20.450:FF:000001">
    <property type="entry name" value="Cyclic di-GMP phosphodiesterase yahA"/>
    <property type="match status" value="1"/>
</dbReference>
<dbReference type="Pfam" id="PF00990">
    <property type="entry name" value="GGDEF"/>
    <property type="match status" value="1"/>
</dbReference>
<dbReference type="Gene3D" id="3.30.70.270">
    <property type="match status" value="1"/>
</dbReference>
<dbReference type="InterPro" id="IPR029787">
    <property type="entry name" value="Nucleotide_cyclase"/>
</dbReference>
<dbReference type="SUPFAM" id="SSF55785">
    <property type="entry name" value="PYP-like sensor domain (PAS domain)"/>
    <property type="match status" value="2"/>
</dbReference>
<keyword evidence="1" id="KW-0812">Transmembrane</keyword>
<dbReference type="CDD" id="cd00130">
    <property type="entry name" value="PAS"/>
    <property type="match status" value="2"/>
</dbReference>
<evidence type="ECO:0000259" key="3">
    <source>
        <dbReference type="PROSITE" id="PS50113"/>
    </source>
</evidence>
<feature type="domain" description="PAC" evidence="3">
    <location>
        <begin position="505"/>
        <end position="557"/>
    </location>
</feature>
<keyword evidence="7" id="KW-1185">Reference proteome</keyword>
<dbReference type="InterPro" id="IPR035919">
    <property type="entry name" value="EAL_sf"/>
</dbReference>
<organism evidence="6 7">
    <name type="scientific">Desulfovibrio ferrophilus</name>
    <dbReference type="NCBI Taxonomy" id="241368"/>
    <lineage>
        <taxon>Bacteria</taxon>
        <taxon>Pseudomonadati</taxon>
        <taxon>Thermodesulfobacteriota</taxon>
        <taxon>Desulfovibrionia</taxon>
        <taxon>Desulfovibrionales</taxon>
        <taxon>Desulfovibrionaceae</taxon>
        <taxon>Desulfovibrio</taxon>
    </lineage>
</organism>
<dbReference type="PROSITE" id="PS50883">
    <property type="entry name" value="EAL"/>
    <property type="match status" value="1"/>
</dbReference>
<dbReference type="AlphaFoldDB" id="A0A2Z6AUY7"/>
<dbReference type="InterPro" id="IPR035965">
    <property type="entry name" value="PAS-like_dom_sf"/>
</dbReference>
<feature type="domain" description="GGDEF" evidence="5">
    <location>
        <begin position="589"/>
        <end position="722"/>
    </location>
</feature>
<dbReference type="InterPro" id="IPR015168">
    <property type="entry name" value="SsuA/THI5"/>
</dbReference>
<name>A0A2Z6AUY7_9BACT</name>
<reference evidence="6 7" key="1">
    <citation type="journal article" date="2018" name="Sci. Adv.">
        <title>Multi-heme cytochromes provide a pathway for survival in energy-limited environments.</title>
        <authorList>
            <person name="Deng X."/>
            <person name="Dohmae N."/>
            <person name="Nealson K.H."/>
            <person name="Hashimoto K."/>
            <person name="Okamoto A."/>
        </authorList>
    </citation>
    <scope>NUCLEOTIDE SEQUENCE [LARGE SCALE GENOMIC DNA]</scope>
    <source>
        <strain evidence="6 7">IS5</strain>
    </source>
</reference>
<dbReference type="CDD" id="cd01949">
    <property type="entry name" value="GGDEF"/>
    <property type="match status" value="1"/>
</dbReference>
<dbReference type="Proteomes" id="UP000269883">
    <property type="component" value="Chromosome"/>
</dbReference>
<dbReference type="InterPro" id="IPR001610">
    <property type="entry name" value="PAC"/>
</dbReference>
<dbReference type="InterPro" id="IPR043128">
    <property type="entry name" value="Rev_trsase/Diguanyl_cyclase"/>
</dbReference>
<dbReference type="NCBIfam" id="TIGR00254">
    <property type="entry name" value="GGDEF"/>
    <property type="match status" value="1"/>
</dbReference>
<accession>A0A2Z6AUY7</accession>
<dbReference type="EMBL" id="AP017378">
    <property type="protein sequence ID" value="BBD07030.1"/>
    <property type="molecule type" value="Genomic_DNA"/>
</dbReference>
<dbReference type="Pfam" id="PF13426">
    <property type="entry name" value="PAS_9"/>
    <property type="match status" value="2"/>
</dbReference>
<keyword evidence="1" id="KW-1133">Transmembrane helix</keyword>
<dbReference type="InterPro" id="IPR052155">
    <property type="entry name" value="Biofilm_reg_signaling"/>
</dbReference>
<sequence length="990" mass="110449">MEQGFYRQAGLEVTLLEGGPGTETINSIMEGSAQYAVHTSDALRQFLAGAPIVALAAIYQHSPFALIARADSDIITLSDLKGRRLMLGPPLSADILSMLRSEGLDDTDYTVEVHNWTARKLITGEVAAMAAYLSNEPFILGHKGIPTVAFRPLTYGIDFYGDILITTQEEFKSHPERTKRFVDASLMGWRYAMDHPGEMVDLIISKYTPDKTRAQLFNEAEVLRSLIQPRLVELGTMNVQRWRNILDTYVSLDMAPPGARLDGFLPPEKKYSSEDLKKITLWGTIALAVLSLGALALFSFNSQLRRRASERKRIMDSILSVSPYGLALCRHRTFLWVNDAMSRMFGRPHDDFPDMPTKELYDSDEDYARVGQAVDEARDSGNEVVLDVDMRHSNGSKVVVQMSIRFIDPAIPEKGYIVSLVDIAERKRSEIHLRQAAKVFEQSRESVIITDPKGIILDCNQAFTDTTGYTREETLGNTPRALKSGRHDSKFYERMWKSISSNGVWSGEVWNRKKDGELFPAWLRITAVKDEHGEVINYVGTISDLTAEKQSAESIYRLNNYDLLTGLPNRALLLNLLKQELGHARQSKSIVAVLILDLDNFKTVNESMGITSGDELLQEAARRLGDSKNEAFTAARLGSDEFALILTEITSTEDIAPVIQATQEILSRPFALAAGEAVLTCSIGVSVYPDDAENSEELLKNAENALHHATQRGTGSYEFFSSDMTERASERMKVGTALRRAAAENQFVLYYQPKVDLKTRRTAGAEALIRWNHPQWGLVAPGRFIPLVEETDLVHTVGEWVLREACLATRRIHEAGHPELRMAVNVSPRQFLEKEMPEVVAEILEQTGLAPQFLELEITEALLVSDMDRVRQSFLKLKKLGVSLAIDDFGTGYSSLSYLTSFPLDTLKIDRSFIATMEHDPGHAAITSTIIAMAESLHLHVVAEGVETHAHEQILQNLNCALAQGFLYSPALPEDEFLTLLKAPKWPSDT</sequence>
<evidence type="ECO:0000259" key="2">
    <source>
        <dbReference type="PROSITE" id="PS50112"/>
    </source>
</evidence>
<dbReference type="Gene3D" id="3.40.190.10">
    <property type="entry name" value="Periplasmic binding protein-like II"/>
    <property type="match status" value="2"/>
</dbReference>
<evidence type="ECO:0000313" key="6">
    <source>
        <dbReference type="EMBL" id="BBD07030.1"/>
    </source>
</evidence>
<dbReference type="PROSITE" id="PS50113">
    <property type="entry name" value="PAC"/>
    <property type="match status" value="1"/>
</dbReference>
<proteinExistence type="predicted"/>
<dbReference type="SMART" id="SM00091">
    <property type="entry name" value="PAS"/>
    <property type="match status" value="2"/>
</dbReference>
<dbReference type="PROSITE" id="PS50112">
    <property type="entry name" value="PAS"/>
    <property type="match status" value="1"/>
</dbReference>
<keyword evidence="1" id="KW-0472">Membrane</keyword>
<dbReference type="SUPFAM" id="SSF55073">
    <property type="entry name" value="Nucleotide cyclase"/>
    <property type="match status" value="1"/>
</dbReference>
<evidence type="ECO:0000259" key="5">
    <source>
        <dbReference type="PROSITE" id="PS50887"/>
    </source>
</evidence>
<dbReference type="SUPFAM" id="SSF53850">
    <property type="entry name" value="Periplasmic binding protein-like II"/>
    <property type="match status" value="1"/>
</dbReference>
<evidence type="ECO:0000259" key="4">
    <source>
        <dbReference type="PROSITE" id="PS50883"/>
    </source>
</evidence>
<evidence type="ECO:0000313" key="7">
    <source>
        <dbReference type="Proteomes" id="UP000269883"/>
    </source>
</evidence>
<gene>
    <name evidence="6" type="ORF">DFE_0304</name>
</gene>
<dbReference type="SMART" id="SM00267">
    <property type="entry name" value="GGDEF"/>
    <property type="match status" value="1"/>
</dbReference>
<evidence type="ECO:0000256" key="1">
    <source>
        <dbReference type="SAM" id="Phobius"/>
    </source>
</evidence>
<dbReference type="PANTHER" id="PTHR44757">
    <property type="entry name" value="DIGUANYLATE CYCLASE DGCP"/>
    <property type="match status" value="1"/>
</dbReference>
<dbReference type="Pfam" id="PF00563">
    <property type="entry name" value="EAL"/>
    <property type="match status" value="1"/>
</dbReference>
<dbReference type="PROSITE" id="PS50887">
    <property type="entry name" value="GGDEF"/>
    <property type="match status" value="1"/>
</dbReference>